<accession>A0A1H2W4T1</accession>
<dbReference type="Pfam" id="PF14393">
    <property type="entry name" value="DUF4422"/>
    <property type="match status" value="1"/>
</dbReference>
<feature type="domain" description="DUF4422" evidence="1">
    <location>
        <begin position="3"/>
        <end position="219"/>
    </location>
</feature>
<protein>
    <recommendedName>
        <fullName evidence="1">DUF4422 domain-containing protein</fullName>
    </recommendedName>
</protein>
<dbReference type="eggNOG" id="COG1442">
    <property type="taxonomic scope" value="Bacteria"/>
</dbReference>
<dbReference type="OrthoDB" id="9798746at2"/>
<proteinExistence type="predicted"/>
<evidence type="ECO:0000259" key="1">
    <source>
        <dbReference type="Pfam" id="PF14393"/>
    </source>
</evidence>
<gene>
    <name evidence="2" type="ORF">SAMN04487759_1461</name>
</gene>
<reference evidence="2 3" key="1">
    <citation type="submission" date="2016-10" db="EMBL/GenBank/DDBJ databases">
        <authorList>
            <person name="de Groot N.N."/>
        </authorList>
    </citation>
    <scope>NUCLEOTIDE SEQUENCE [LARGE SCALE GENOMIC DNA]</scope>
    <source>
        <strain evidence="2 3">S3b</strain>
    </source>
</reference>
<dbReference type="RefSeq" id="WP_074687284.1">
    <property type="nucleotide sequence ID" value="NZ_FNNF01000046.1"/>
</dbReference>
<dbReference type="Proteomes" id="UP000182429">
    <property type="component" value="Unassembled WGS sequence"/>
</dbReference>
<evidence type="ECO:0000313" key="3">
    <source>
        <dbReference type="Proteomes" id="UP000182429"/>
    </source>
</evidence>
<name>A0A1H2W4T1_9FIRM</name>
<dbReference type="InterPro" id="IPR025536">
    <property type="entry name" value="DUF4422"/>
</dbReference>
<dbReference type="AlphaFoldDB" id="A0A1H2W4T1"/>
<sequence>MIKVFVATHKRYRMPNDEMYLPLHVGASGKESIGFQRDDEGDNISYLNYAFCELTGLYWGWKNCDASYKGLAHYRRHFRGKKKTKDPFDCVLTQKEAEDYLKDTDILVTKKRNYYIETIYDHYVHTLYPEPLDETRKIIARKYPQYLQSFDHHMKEKGMHAFNMFIMSKEKYDAYCIWLFDILFELYDAFQDEEYNSFHARFPGRISELLLDVWIEKNQYSYKEVPFVYMEKINKIKKGTDFLKAKFFHKKYGESF</sequence>
<dbReference type="STRING" id="1630.SAMN05216514_1079"/>
<organism evidence="2 3">
    <name type="scientific">Kandleria vitulina</name>
    <dbReference type="NCBI Taxonomy" id="1630"/>
    <lineage>
        <taxon>Bacteria</taxon>
        <taxon>Bacillati</taxon>
        <taxon>Bacillota</taxon>
        <taxon>Erysipelotrichia</taxon>
        <taxon>Erysipelotrichales</taxon>
        <taxon>Coprobacillaceae</taxon>
        <taxon>Kandleria</taxon>
    </lineage>
</organism>
<dbReference type="EMBL" id="FNNF01000046">
    <property type="protein sequence ID" value="SDW75525.1"/>
    <property type="molecule type" value="Genomic_DNA"/>
</dbReference>
<evidence type="ECO:0000313" key="2">
    <source>
        <dbReference type="EMBL" id="SDW75525.1"/>
    </source>
</evidence>